<reference evidence="1 2" key="1">
    <citation type="submission" date="2021-06" db="EMBL/GenBank/DDBJ databases">
        <title>Genome-based taxonomic framework of Microbacterium strains isolated from marine environment, the description of four new species and reclassification of four preexisting species.</title>
        <authorList>
            <person name="Lee S.D."/>
            <person name="Kim S.-M."/>
            <person name="Byeon Y.-S."/>
            <person name="Yang H.L."/>
            <person name="Kim I.S."/>
        </authorList>
    </citation>
    <scope>NUCLEOTIDE SEQUENCE [LARGE SCALE GENOMIC DNA]</scope>
    <source>
        <strain evidence="1 2">KSW4-10</strain>
    </source>
</reference>
<dbReference type="Gene3D" id="3.60.160.10">
    <property type="entry name" value="Mitochondrial biogenesis AIM24"/>
    <property type="match status" value="1"/>
</dbReference>
<dbReference type="PANTHER" id="PTHR43657:SF1">
    <property type="entry name" value="ALTERED INHERITANCE OF MITOCHONDRIA PROTEIN 24, MITOCHONDRIAL"/>
    <property type="match status" value="1"/>
</dbReference>
<dbReference type="InterPro" id="IPR016031">
    <property type="entry name" value="Trp_RNA-bd_attenuator-like_dom"/>
</dbReference>
<dbReference type="InterPro" id="IPR002838">
    <property type="entry name" value="AIM24"/>
</dbReference>
<dbReference type="Proteomes" id="UP000830631">
    <property type="component" value="Chromosome"/>
</dbReference>
<dbReference type="PANTHER" id="PTHR43657">
    <property type="entry name" value="TRYPTOPHAN RNA-BINDING ATTENUATOR PROTEIN-LIKE PROTEIN"/>
    <property type="match status" value="1"/>
</dbReference>
<evidence type="ECO:0000313" key="2">
    <source>
        <dbReference type="Proteomes" id="UP000830631"/>
    </source>
</evidence>
<dbReference type="SUPFAM" id="SSF51219">
    <property type="entry name" value="TRAP-like"/>
    <property type="match status" value="1"/>
</dbReference>
<dbReference type="NCBIfam" id="TIGR00266">
    <property type="entry name" value="TIGR00266 family protein"/>
    <property type="match status" value="1"/>
</dbReference>
<accession>A0ABY4IYG8</accession>
<evidence type="ECO:0000313" key="1">
    <source>
        <dbReference type="EMBL" id="UPL16796.1"/>
    </source>
</evidence>
<name>A0ABY4IYG8_9MICO</name>
<keyword evidence="2" id="KW-1185">Reference proteome</keyword>
<gene>
    <name evidence="1" type="ORF">KV397_02990</name>
</gene>
<dbReference type="Pfam" id="PF01987">
    <property type="entry name" value="AIM24"/>
    <property type="match status" value="1"/>
</dbReference>
<sequence>MSSFELLPNEGAATGFGYRVDYRPAFPMATVGLAAGASMAAQAGAMVSMSASVELTSKMEGGIMGAIKRSAAGRSAFVSTFTAGSQGGEVVLAPATLGDVVPVRLDGEYLIAASGYLASEPAIDIDTRWGGSAGFFGSNSLFILRASGSGVMFLTAFGALHQKQLAAGEEYIVDTGHVVAWDSTLKYKTKKAASSLFRSVTSAEGLVAHFTGPGVVLMQTRNVEAFAGSLSPFIGASSGSGGDTVSIFG</sequence>
<dbReference type="EMBL" id="CP078078">
    <property type="protein sequence ID" value="UPL16796.1"/>
    <property type="molecule type" value="Genomic_DNA"/>
</dbReference>
<dbReference type="RefSeq" id="WP_134352147.1">
    <property type="nucleotide sequence ID" value="NZ_CP078078.1"/>
</dbReference>
<protein>
    <submittedName>
        <fullName evidence="1">TIGR00266 family protein</fullName>
    </submittedName>
</protein>
<proteinExistence type="predicted"/>
<dbReference type="InterPro" id="IPR036983">
    <property type="entry name" value="AIM24_sf"/>
</dbReference>
<organism evidence="1 2">
    <name type="scientific">Microbacterium aurugineum</name>
    <dbReference type="NCBI Taxonomy" id="2851642"/>
    <lineage>
        <taxon>Bacteria</taxon>
        <taxon>Bacillati</taxon>
        <taxon>Actinomycetota</taxon>
        <taxon>Actinomycetes</taxon>
        <taxon>Micrococcales</taxon>
        <taxon>Microbacteriaceae</taxon>
        <taxon>Microbacterium</taxon>
    </lineage>
</organism>